<dbReference type="AlphaFoldDB" id="A0A6C0CWB7"/>
<dbReference type="EMBL" id="MN739498">
    <property type="protein sequence ID" value="QHT08547.1"/>
    <property type="molecule type" value="Genomic_DNA"/>
</dbReference>
<reference evidence="1" key="1">
    <citation type="journal article" date="2020" name="Nature">
        <title>Giant virus diversity and host interactions through global metagenomics.</title>
        <authorList>
            <person name="Schulz F."/>
            <person name="Roux S."/>
            <person name="Paez-Espino D."/>
            <person name="Jungbluth S."/>
            <person name="Walsh D.A."/>
            <person name="Denef V.J."/>
            <person name="McMahon K.D."/>
            <person name="Konstantinidis K.T."/>
            <person name="Eloe-Fadrosh E.A."/>
            <person name="Kyrpides N.C."/>
            <person name="Woyke T."/>
        </authorList>
    </citation>
    <scope>NUCLEOTIDE SEQUENCE</scope>
    <source>
        <strain evidence="1">GVMAG-M-3300022752-66</strain>
    </source>
</reference>
<proteinExistence type="predicted"/>
<name>A0A6C0CWB7_9ZZZZ</name>
<evidence type="ECO:0000313" key="1">
    <source>
        <dbReference type="EMBL" id="QHT08547.1"/>
    </source>
</evidence>
<organism evidence="1">
    <name type="scientific">viral metagenome</name>
    <dbReference type="NCBI Taxonomy" id="1070528"/>
    <lineage>
        <taxon>unclassified sequences</taxon>
        <taxon>metagenomes</taxon>
        <taxon>organismal metagenomes</taxon>
    </lineage>
</organism>
<sequence length="102" mass="12360">MFFSFYDIAAELVNEKQIKKVSFHNVVDVVLIPSRLEYTAFFDEIWWSRIDYNDFFYSAKREINDFMSENPFTNLRDAKKMLYQPNSVYDHNDFYSGMYLFA</sequence>
<accession>A0A6C0CWB7</accession>
<protein>
    <submittedName>
        <fullName evidence="1">Uncharacterized protein</fullName>
    </submittedName>
</protein>